<organism evidence="2 3">
    <name type="scientific">Planococcus wigleyi</name>
    <dbReference type="NCBI Taxonomy" id="2762216"/>
    <lineage>
        <taxon>Bacteria</taxon>
        <taxon>Bacillati</taxon>
        <taxon>Bacillota</taxon>
        <taxon>Bacilli</taxon>
        <taxon>Bacillales</taxon>
        <taxon>Caryophanaceae</taxon>
        <taxon>Planococcus</taxon>
    </lineage>
</organism>
<dbReference type="InterPro" id="IPR029069">
    <property type="entry name" value="HotDog_dom_sf"/>
</dbReference>
<dbReference type="Pfam" id="PF13452">
    <property type="entry name" value="FAS1_DH_region"/>
    <property type="match status" value="1"/>
</dbReference>
<evidence type="ECO:0000259" key="1">
    <source>
        <dbReference type="Pfam" id="PF13452"/>
    </source>
</evidence>
<feature type="domain" description="FAS1-like dehydratase" evidence="1">
    <location>
        <begin position="6"/>
        <end position="132"/>
    </location>
</feature>
<comment type="caution">
    <text evidence="2">The sequence shown here is derived from an EMBL/GenBank/DDBJ whole genome shotgun (WGS) entry which is preliminary data.</text>
</comment>
<accession>A0ABR8WDQ0</accession>
<gene>
    <name evidence="2" type="ORF">H9630_09995</name>
</gene>
<dbReference type="InterPro" id="IPR016709">
    <property type="entry name" value="HadA-like"/>
</dbReference>
<evidence type="ECO:0000313" key="2">
    <source>
        <dbReference type="EMBL" id="MBD8015150.1"/>
    </source>
</evidence>
<dbReference type="PIRSF" id="PIRSF018072">
    <property type="entry name" value="UCP018072"/>
    <property type="match status" value="1"/>
</dbReference>
<dbReference type="EMBL" id="JACSPU010000003">
    <property type="protein sequence ID" value="MBD8015150.1"/>
    <property type="molecule type" value="Genomic_DNA"/>
</dbReference>
<dbReference type="SUPFAM" id="SSF54637">
    <property type="entry name" value="Thioesterase/thiol ester dehydrase-isomerase"/>
    <property type="match status" value="1"/>
</dbReference>
<evidence type="ECO:0000313" key="3">
    <source>
        <dbReference type="Proteomes" id="UP000658980"/>
    </source>
</evidence>
<dbReference type="Gene3D" id="3.10.129.10">
    <property type="entry name" value="Hotdog Thioesterase"/>
    <property type="match status" value="1"/>
</dbReference>
<dbReference type="InterPro" id="IPR039569">
    <property type="entry name" value="FAS1-like_DH_region"/>
</dbReference>
<dbReference type="CDD" id="cd03441">
    <property type="entry name" value="R_hydratase_like"/>
    <property type="match status" value="1"/>
</dbReference>
<keyword evidence="3" id="KW-1185">Reference proteome</keyword>
<reference evidence="2 3" key="1">
    <citation type="submission" date="2020-08" db="EMBL/GenBank/DDBJ databases">
        <title>A Genomic Blueprint of the Chicken Gut Microbiome.</title>
        <authorList>
            <person name="Gilroy R."/>
            <person name="Ravi A."/>
            <person name="Getino M."/>
            <person name="Pursley I."/>
            <person name="Horton D.L."/>
            <person name="Alikhan N.-F."/>
            <person name="Baker D."/>
            <person name="Gharbi K."/>
            <person name="Hall N."/>
            <person name="Watson M."/>
            <person name="Adriaenssens E.M."/>
            <person name="Foster-Nyarko E."/>
            <person name="Jarju S."/>
            <person name="Secka A."/>
            <person name="Antonio M."/>
            <person name="Oren A."/>
            <person name="Chaudhuri R."/>
            <person name="La Ragione R.M."/>
            <person name="Hildebrand F."/>
            <person name="Pallen M.J."/>
        </authorList>
    </citation>
    <scope>NUCLEOTIDE SEQUENCE [LARGE SCALE GENOMIC DNA]</scope>
    <source>
        <strain evidence="2 3">Sa1BUA13</strain>
    </source>
</reference>
<proteinExistence type="predicted"/>
<name>A0ABR8WDQ0_9BACL</name>
<sequence length="149" mass="16567">MLKESIGKRSDKVKNTIERGAVRKFAEAIGDPAPIFIDEQAGAASRYKQNIAPPTFPVTFDAGKIDGLDLPSKGLIHGEQIYHYERPLLVGEDVYCWMEVKDYYEKSGNFGEMGFLVVVKKGQSPDGELLFTEERIVIINEAARKGMAV</sequence>
<dbReference type="Proteomes" id="UP000658980">
    <property type="component" value="Unassembled WGS sequence"/>
</dbReference>
<protein>
    <submittedName>
        <fullName evidence="2">MaoC family dehydratase N-terminal domain-containing protein</fullName>
    </submittedName>
</protein>
<dbReference type="RefSeq" id="WP_191715343.1">
    <property type="nucleotide sequence ID" value="NZ_JACSPU010000003.1"/>
</dbReference>